<proteinExistence type="predicted"/>
<evidence type="ECO:0000256" key="13">
    <source>
        <dbReference type="PROSITE-ProRule" id="PRU00276"/>
    </source>
</evidence>
<dbReference type="GeneID" id="106462539"/>
<evidence type="ECO:0000256" key="5">
    <source>
        <dbReference type="ARBA" id="ARBA00022723"/>
    </source>
</evidence>
<evidence type="ECO:0000256" key="11">
    <source>
        <dbReference type="ARBA" id="ARBA00023157"/>
    </source>
</evidence>
<feature type="region of interest" description="Disordered" evidence="14">
    <location>
        <begin position="909"/>
        <end position="938"/>
    </location>
</feature>
<dbReference type="PROSITE" id="PS50092">
    <property type="entry name" value="TSP1"/>
    <property type="match status" value="3"/>
</dbReference>
<dbReference type="RefSeq" id="XP_022245549.1">
    <property type="nucleotide sequence ID" value="XM_022389841.1"/>
</dbReference>
<dbReference type="InterPro" id="IPR045371">
    <property type="entry name" value="ADAMTS_CR_3"/>
</dbReference>
<keyword evidence="2" id="KW-0964">Secreted</keyword>
<dbReference type="Gene3D" id="3.40.390.10">
    <property type="entry name" value="Collagenase (Catalytic Domain)"/>
    <property type="match status" value="1"/>
</dbReference>
<evidence type="ECO:0000256" key="4">
    <source>
        <dbReference type="ARBA" id="ARBA00022670"/>
    </source>
</evidence>
<keyword evidence="8" id="KW-0378">Hydrolase</keyword>
<feature type="binding site" evidence="13">
    <location>
        <position position="370"/>
    </location>
    <ligand>
        <name>Zn(2+)</name>
        <dbReference type="ChEBI" id="CHEBI:29105"/>
        <note>catalytic</note>
    </ligand>
</feature>
<gene>
    <name evidence="17" type="primary">LOC106462539</name>
</gene>
<dbReference type="Gene3D" id="2.20.100.10">
    <property type="entry name" value="Thrombospondin type-1 (TSP1) repeat"/>
    <property type="match status" value="3"/>
</dbReference>
<keyword evidence="11" id="KW-1015">Disulfide bond</keyword>
<evidence type="ECO:0000256" key="14">
    <source>
        <dbReference type="SAM" id="MobiDB-lite"/>
    </source>
</evidence>
<protein>
    <submittedName>
        <fullName evidence="17">A disintegrin and metalloproteinase with thrombospondin motifs 7-like</fullName>
    </submittedName>
</protein>
<dbReference type="Gene3D" id="3.40.1620.60">
    <property type="match status" value="1"/>
</dbReference>
<dbReference type="InterPro" id="IPR024079">
    <property type="entry name" value="MetalloPept_cat_dom_sf"/>
</dbReference>
<dbReference type="SUPFAM" id="SSF82895">
    <property type="entry name" value="TSP-1 type 1 repeat"/>
    <property type="match status" value="3"/>
</dbReference>
<dbReference type="PRINTS" id="PR01857">
    <property type="entry name" value="ADAMTSFAMILY"/>
</dbReference>
<dbReference type="CDD" id="cd04273">
    <property type="entry name" value="ZnMc_ADAMTS_like"/>
    <property type="match status" value="1"/>
</dbReference>
<accession>A0ABM1SPJ3</accession>
<evidence type="ECO:0000256" key="6">
    <source>
        <dbReference type="ARBA" id="ARBA00022729"/>
    </source>
</evidence>
<keyword evidence="6" id="KW-0732">Signal</keyword>
<dbReference type="SMART" id="SM00209">
    <property type="entry name" value="TSP1"/>
    <property type="match status" value="3"/>
</dbReference>
<evidence type="ECO:0000259" key="15">
    <source>
        <dbReference type="PROSITE" id="PS50215"/>
    </source>
</evidence>
<keyword evidence="7" id="KW-0677">Repeat</keyword>
<dbReference type="InterPro" id="IPR010294">
    <property type="entry name" value="ADAMTS_spacer1"/>
</dbReference>
<reference evidence="17" key="1">
    <citation type="submission" date="2025-08" db="UniProtKB">
        <authorList>
            <consortium name="RefSeq"/>
        </authorList>
    </citation>
    <scope>IDENTIFICATION</scope>
    <source>
        <tissue evidence="17">Muscle</tissue>
    </source>
</reference>
<comment type="subcellular location">
    <subcellularLocation>
        <location evidence="1">Secreted</location>
        <location evidence="1">Extracellular space</location>
        <location evidence="1">Extracellular matrix</location>
    </subcellularLocation>
</comment>
<dbReference type="InterPro" id="IPR036383">
    <property type="entry name" value="TSP1_rpt_sf"/>
</dbReference>
<keyword evidence="9 13" id="KW-0862">Zinc</keyword>
<dbReference type="Proteomes" id="UP000694941">
    <property type="component" value="Unplaced"/>
</dbReference>
<feature type="binding site" evidence="13">
    <location>
        <position position="374"/>
    </location>
    <ligand>
        <name>Zn(2+)</name>
        <dbReference type="ChEBI" id="CHEBI:29105"/>
        <note>catalytic</note>
    </ligand>
</feature>
<evidence type="ECO:0000256" key="3">
    <source>
        <dbReference type="ARBA" id="ARBA00022530"/>
    </source>
</evidence>
<feature type="region of interest" description="Disordered" evidence="14">
    <location>
        <begin position="201"/>
        <end position="228"/>
    </location>
</feature>
<keyword evidence="16" id="KW-1185">Reference proteome</keyword>
<dbReference type="InterPro" id="IPR001590">
    <property type="entry name" value="Peptidase_M12B"/>
</dbReference>
<evidence type="ECO:0000256" key="9">
    <source>
        <dbReference type="ARBA" id="ARBA00022833"/>
    </source>
</evidence>
<feature type="binding site" evidence="13">
    <location>
        <position position="380"/>
    </location>
    <ligand>
        <name>Zn(2+)</name>
        <dbReference type="ChEBI" id="CHEBI:29105"/>
        <note>catalytic</note>
    </ligand>
</feature>
<evidence type="ECO:0000256" key="1">
    <source>
        <dbReference type="ARBA" id="ARBA00004498"/>
    </source>
</evidence>
<feature type="domain" description="Peptidase M12B" evidence="15">
    <location>
        <begin position="250"/>
        <end position="435"/>
    </location>
</feature>
<keyword evidence="5 13" id="KW-0479">Metal-binding</keyword>
<keyword evidence="3" id="KW-0272">Extracellular matrix</keyword>
<evidence type="ECO:0000256" key="8">
    <source>
        <dbReference type="ARBA" id="ARBA00022801"/>
    </source>
</evidence>
<dbReference type="Pfam" id="PF17771">
    <property type="entry name" value="ADAMTS_CR_2"/>
    <property type="match status" value="1"/>
</dbReference>
<dbReference type="InterPro" id="IPR002870">
    <property type="entry name" value="Peptidase_M12B_N"/>
</dbReference>
<evidence type="ECO:0000256" key="7">
    <source>
        <dbReference type="ARBA" id="ARBA00022737"/>
    </source>
</evidence>
<dbReference type="Pfam" id="PF19030">
    <property type="entry name" value="TSP1_ADAMTS"/>
    <property type="match status" value="2"/>
</dbReference>
<dbReference type="Pfam" id="PF01562">
    <property type="entry name" value="Pep_M12B_propep"/>
    <property type="match status" value="1"/>
</dbReference>
<dbReference type="Pfam" id="PF01421">
    <property type="entry name" value="Reprolysin"/>
    <property type="match status" value="1"/>
</dbReference>
<evidence type="ECO:0000313" key="17">
    <source>
        <dbReference type="RefSeq" id="XP_022245549.1"/>
    </source>
</evidence>
<dbReference type="Pfam" id="PF05986">
    <property type="entry name" value="ADAMTS_spacer1"/>
    <property type="match status" value="1"/>
</dbReference>
<evidence type="ECO:0000256" key="10">
    <source>
        <dbReference type="ARBA" id="ARBA00023049"/>
    </source>
</evidence>
<sequence>MLLTDQRSSLITVAVALEIVAFVIGNKSFLDNEQANSSRYLYSYEVIIPHQVTADGNFLSYVISHGYSWNYFRRRRRRSLSDAQEIFYKLPLKGQEVQLAVRPNYRYLSPALKIEHRSSKLDRINETRVKVGLERTCYFIGSVHNVSNSLVSVSTCNGIRGLIRIGENEYFIEPLKGHDVSKDSKHPHIIYKRAAESPILSESYENTSTSRGTCGNDDSDKDNIGKRQLWERKHTARSPVRTKRSVSKEKNVETLVVVDKKMKDFYHNDDVETYVLTIMNMVSSLYHDATIGNAINIVLVRVIILDEDDDEIIFDGMCSLLLFLRYNICTKGNQPCSTLGLAEVAGMCQPGRSCNVNEDTGLAVAYTIAHEMGHNFGMSHDSFHNGCQLSYEEQQHIMSSHFASEASPIVWSKCSRSEITKFLDRDWGRCLDDEPSDHDFSFPQLPPGTMYNADHQCRLQYGHSATHCTGLENMCQTLWCRVDDKCVTRLEPAADGTICGSNKWCFMGKCSTIEEQPNGIDGEWGSWGSWSMCSRSCDGGIMSSERLCNNPPPTRGGKFCIGERRRVKLCNKKTCPDRSPSFRGVQCSSFDGLPYKGKLHKWLPVYSSLKPCQLHCKAEGEYFSVLLADTVEDGTPCNPGTKDVCVDGKCRYVGCDGEIDSKAQEDRCGICHGDGTQCQAVRGDFKQKRGLGYAKIVTVPQGARNIRVEEISTSNNYLALRDTKGYFYLNGDWFVQWSGEYDVAGTTFTYTRIEEKESLVATGPLKKNVEILLLFQDENLGVSYEYTVPNKHAIRKPQYLWKMSDWSVCSVTCGTGKQISEAFCAEKASGKVEDKFCNTTAKPLDKMRACNTHDCPPRWWTGPWQQCSVSCGKLGSRLRTILCVQFKGTDEQIALTDEHCEGQLKPKESEACHHDSPCPGEGQWSTGPWSDIPNGETK</sequence>
<dbReference type="InterPro" id="IPR050439">
    <property type="entry name" value="ADAMTS_ADAMTS-like"/>
</dbReference>
<dbReference type="InterPro" id="IPR041645">
    <property type="entry name" value="ADAMTS_CR_2"/>
</dbReference>
<keyword evidence="4" id="KW-0645">Protease</keyword>
<comment type="caution">
    <text evidence="13">Lacks conserved residue(s) required for the propagation of feature annotation.</text>
</comment>
<keyword evidence="12" id="KW-0325">Glycoprotein</keyword>
<feature type="active site" evidence="13">
    <location>
        <position position="371"/>
    </location>
</feature>
<feature type="compositionally biased region" description="Polar residues" evidence="14">
    <location>
        <begin position="203"/>
        <end position="213"/>
    </location>
</feature>
<name>A0ABM1SPJ3_LIMPO</name>
<dbReference type="Pfam" id="PF00090">
    <property type="entry name" value="TSP_1"/>
    <property type="match status" value="1"/>
</dbReference>
<evidence type="ECO:0000313" key="16">
    <source>
        <dbReference type="Proteomes" id="UP000694941"/>
    </source>
</evidence>
<dbReference type="PROSITE" id="PS50215">
    <property type="entry name" value="ADAM_MEPRO"/>
    <property type="match status" value="1"/>
</dbReference>
<dbReference type="PANTHER" id="PTHR13723:SF200">
    <property type="entry name" value="ADAM METALLOPEPTIDASE WITH THROMBOSPONDIN TYPE 1 MOTIF B, ISOFORM B"/>
    <property type="match status" value="1"/>
</dbReference>
<dbReference type="Pfam" id="PF19236">
    <property type="entry name" value="ADAMTS_CR_3"/>
    <property type="match status" value="1"/>
</dbReference>
<dbReference type="PANTHER" id="PTHR13723">
    <property type="entry name" value="ADAMTS A DISINTEGRIN AND METALLOPROTEASE WITH THROMBOSPONDIN MOTIFS PROTEASE"/>
    <property type="match status" value="1"/>
</dbReference>
<dbReference type="SUPFAM" id="SSF55486">
    <property type="entry name" value="Metalloproteases ('zincins'), catalytic domain"/>
    <property type="match status" value="1"/>
</dbReference>
<evidence type="ECO:0000256" key="12">
    <source>
        <dbReference type="ARBA" id="ARBA00023180"/>
    </source>
</evidence>
<organism evidence="16 17">
    <name type="scientific">Limulus polyphemus</name>
    <name type="common">Atlantic horseshoe crab</name>
    <dbReference type="NCBI Taxonomy" id="6850"/>
    <lineage>
        <taxon>Eukaryota</taxon>
        <taxon>Metazoa</taxon>
        <taxon>Ecdysozoa</taxon>
        <taxon>Arthropoda</taxon>
        <taxon>Chelicerata</taxon>
        <taxon>Merostomata</taxon>
        <taxon>Xiphosura</taxon>
        <taxon>Limulidae</taxon>
        <taxon>Limulus</taxon>
    </lineage>
</organism>
<dbReference type="Gene3D" id="2.60.120.830">
    <property type="match status" value="1"/>
</dbReference>
<dbReference type="InterPro" id="IPR013273">
    <property type="entry name" value="ADAMTS/ADAMTS-like"/>
</dbReference>
<keyword evidence="10" id="KW-0482">Metalloprotease</keyword>
<evidence type="ECO:0000256" key="2">
    <source>
        <dbReference type="ARBA" id="ARBA00022525"/>
    </source>
</evidence>
<dbReference type="InterPro" id="IPR000884">
    <property type="entry name" value="TSP1_rpt"/>
</dbReference>